<accession>A0ABR0LGX0</accession>
<dbReference type="EMBL" id="JAVRRR010000003">
    <property type="protein sequence ID" value="KAK5148563.1"/>
    <property type="molecule type" value="Genomic_DNA"/>
</dbReference>
<name>A0ABR0LGX0_9PEZI</name>
<keyword evidence="3" id="KW-1185">Reference proteome</keyword>
<sequence>MAAPLNTAFTAPGSSKSPGTATSLTSSSTASTSPPATFLKRAGYPPTSAFMSELPEEYELVFDVVTSRTIYGAVIDKKIHPLLSNMLRMLKH</sequence>
<gene>
    <name evidence="2" type="ORF">LTR32_000160</name>
</gene>
<evidence type="ECO:0000256" key="1">
    <source>
        <dbReference type="SAM" id="MobiDB-lite"/>
    </source>
</evidence>
<feature type="compositionally biased region" description="Low complexity" evidence="1">
    <location>
        <begin position="17"/>
        <end position="37"/>
    </location>
</feature>
<organism evidence="2 3">
    <name type="scientific">Rachicladosporium monterosium</name>
    <dbReference type="NCBI Taxonomy" id="1507873"/>
    <lineage>
        <taxon>Eukaryota</taxon>
        <taxon>Fungi</taxon>
        <taxon>Dikarya</taxon>
        <taxon>Ascomycota</taxon>
        <taxon>Pezizomycotina</taxon>
        <taxon>Dothideomycetes</taxon>
        <taxon>Dothideomycetidae</taxon>
        <taxon>Cladosporiales</taxon>
        <taxon>Cladosporiaceae</taxon>
        <taxon>Rachicladosporium</taxon>
    </lineage>
</organism>
<proteinExistence type="predicted"/>
<evidence type="ECO:0000313" key="3">
    <source>
        <dbReference type="Proteomes" id="UP001308179"/>
    </source>
</evidence>
<feature type="compositionally biased region" description="Polar residues" evidence="1">
    <location>
        <begin position="7"/>
        <end position="16"/>
    </location>
</feature>
<comment type="caution">
    <text evidence="2">The sequence shown here is derived from an EMBL/GenBank/DDBJ whole genome shotgun (WGS) entry which is preliminary data.</text>
</comment>
<reference evidence="2 3" key="1">
    <citation type="submission" date="2023-08" db="EMBL/GenBank/DDBJ databases">
        <title>Black Yeasts Isolated from many extreme environments.</title>
        <authorList>
            <person name="Coleine C."/>
            <person name="Stajich J.E."/>
            <person name="Selbmann L."/>
        </authorList>
    </citation>
    <scope>NUCLEOTIDE SEQUENCE [LARGE SCALE GENOMIC DNA]</scope>
    <source>
        <strain evidence="2 3">CCFEE 5386</strain>
    </source>
</reference>
<dbReference type="Proteomes" id="UP001308179">
    <property type="component" value="Unassembled WGS sequence"/>
</dbReference>
<feature type="region of interest" description="Disordered" evidence="1">
    <location>
        <begin position="1"/>
        <end position="38"/>
    </location>
</feature>
<evidence type="ECO:0000313" key="2">
    <source>
        <dbReference type="EMBL" id="KAK5148563.1"/>
    </source>
</evidence>
<protein>
    <submittedName>
        <fullName evidence="2">Uncharacterized protein</fullName>
    </submittedName>
</protein>